<evidence type="ECO:0000313" key="3">
    <source>
        <dbReference type="EMBL" id="MDR4307148.1"/>
    </source>
</evidence>
<dbReference type="InterPro" id="IPR006016">
    <property type="entry name" value="UspA"/>
</dbReference>
<name>A0ABU1DG92_9HYPH</name>
<proteinExistence type="inferred from homology"/>
<protein>
    <submittedName>
        <fullName evidence="3">Universal stress protein</fullName>
    </submittedName>
</protein>
<evidence type="ECO:0000256" key="1">
    <source>
        <dbReference type="ARBA" id="ARBA00008791"/>
    </source>
</evidence>
<keyword evidence="4" id="KW-1185">Reference proteome</keyword>
<evidence type="ECO:0000259" key="2">
    <source>
        <dbReference type="Pfam" id="PF00582"/>
    </source>
</evidence>
<feature type="domain" description="UspA" evidence="2">
    <location>
        <begin position="209"/>
        <end position="274"/>
    </location>
</feature>
<comment type="similarity">
    <text evidence="1">Belongs to the universal stress protein A family.</text>
</comment>
<dbReference type="RefSeq" id="WP_309391704.1">
    <property type="nucleotide sequence ID" value="NZ_JADBEO010000020.1"/>
</dbReference>
<sequence>MTTRPAASSPSYASVMVHFDLSPYAPQRGRLAVSLADTFGARLIGVAAEQIIAEAAGQAGYGADEETRRVSRNLEAAHQSYIDVIDSRNDAEWRARITAPDRYLVEQARSADIVVVGRRASYDQVDPWLGVSPGYVALECGRPVLVVPPETESLSPRAVVIAWKDTRESRRAVYDALPLLTRAGEVVVVSAGSAFRDESAEDVSAWLARHGANSRPLVSASGMSSVAEELLDIAADVGAGLLVSGAYGHSRTREWIFGGVTRDLLETASIPLLLSH</sequence>
<gene>
    <name evidence="3" type="ORF">IHQ68_11010</name>
</gene>
<dbReference type="PANTHER" id="PTHR46268:SF15">
    <property type="entry name" value="UNIVERSAL STRESS PROTEIN HP_0031"/>
    <property type="match status" value="1"/>
</dbReference>
<comment type="caution">
    <text evidence="3">The sequence shown here is derived from an EMBL/GenBank/DDBJ whole genome shotgun (WGS) entry which is preliminary data.</text>
</comment>
<dbReference type="CDD" id="cd00293">
    <property type="entry name" value="USP-like"/>
    <property type="match status" value="1"/>
</dbReference>
<dbReference type="Gene3D" id="3.40.50.12370">
    <property type="match status" value="1"/>
</dbReference>
<dbReference type="SUPFAM" id="SSF52402">
    <property type="entry name" value="Adenine nucleotide alpha hydrolases-like"/>
    <property type="match status" value="2"/>
</dbReference>
<organism evidence="3 4">
    <name type="scientific">Chelatococcus sambhunathii</name>
    <dbReference type="NCBI Taxonomy" id="363953"/>
    <lineage>
        <taxon>Bacteria</taxon>
        <taxon>Pseudomonadati</taxon>
        <taxon>Pseudomonadota</taxon>
        <taxon>Alphaproteobacteria</taxon>
        <taxon>Hyphomicrobiales</taxon>
        <taxon>Chelatococcaceae</taxon>
        <taxon>Chelatococcus</taxon>
    </lineage>
</organism>
<dbReference type="PANTHER" id="PTHR46268">
    <property type="entry name" value="STRESS RESPONSE PROTEIN NHAX"/>
    <property type="match status" value="1"/>
</dbReference>
<reference evidence="3" key="1">
    <citation type="submission" date="2020-10" db="EMBL/GenBank/DDBJ databases">
        <authorList>
            <person name="Abbas A."/>
            <person name="Razzaq R."/>
            <person name="Waqas M."/>
            <person name="Abbas N."/>
            <person name="Nielsen T.K."/>
            <person name="Hansen L.H."/>
            <person name="Hussain S."/>
            <person name="Shahid M."/>
        </authorList>
    </citation>
    <scope>NUCLEOTIDE SEQUENCE</scope>
    <source>
        <strain evidence="3">S14</strain>
    </source>
</reference>
<dbReference type="Pfam" id="PF00582">
    <property type="entry name" value="Usp"/>
    <property type="match status" value="1"/>
</dbReference>
<dbReference type="EMBL" id="JADBEO010000020">
    <property type="protein sequence ID" value="MDR4307148.1"/>
    <property type="molecule type" value="Genomic_DNA"/>
</dbReference>
<accession>A0ABU1DG92</accession>
<evidence type="ECO:0000313" key="4">
    <source>
        <dbReference type="Proteomes" id="UP001181622"/>
    </source>
</evidence>
<dbReference type="Proteomes" id="UP001181622">
    <property type="component" value="Unassembled WGS sequence"/>
</dbReference>